<dbReference type="InterPro" id="IPR009061">
    <property type="entry name" value="DNA-bd_dom_put_sf"/>
</dbReference>
<feature type="compositionally biased region" description="Gly residues" evidence="2">
    <location>
        <begin position="19"/>
        <end position="37"/>
    </location>
</feature>
<evidence type="ECO:0000313" key="5">
    <source>
        <dbReference type="EMBL" id="GCE77919.1"/>
    </source>
</evidence>
<comment type="caution">
    <text evidence="5">The sequence shown here is derived from an EMBL/GenBank/DDBJ whole genome shotgun (WGS) entry which is preliminary data.</text>
</comment>
<dbReference type="Gene3D" id="1.10.1660.10">
    <property type="match status" value="1"/>
</dbReference>
<dbReference type="Pfam" id="PF13411">
    <property type="entry name" value="MerR_1"/>
    <property type="match status" value="1"/>
</dbReference>
<dbReference type="SMART" id="SM00422">
    <property type="entry name" value="HTH_MERR"/>
    <property type="match status" value="1"/>
</dbReference>
<evidence type="ECO:0000259" key="3">
    <source>
        <dbReference type="PROSITE" id="PS50937"/>
    </source>
</evidence>
<dbReference type="InterPro" id="IPR029068">
    <property type="entry name" value="Glyas_Bleomycin-R_OHBP_Dase"/>
</dbReference>
<dbReference type="PROSITE" id="PS00552">
    <property type="entry name" value="HTH_MERR_1"/>
    <property type="match status" value="1"/>
</dbReference>
<dbReference type="SUPFAM" id="SSF46955">
    <property type="entry name" value="Putative DNA-binding domain"/>
    <property type="match status" value="1"/>
</dbReference>
<dbReference type="InterPro" id="IPR004360">
    <property type="entry name" value="Glyas_Fos-R_dOase_dom"/>
</dbReference>
<proteinExistence type="predicted"/>
<dbReference type="PANTHER" id="PTHR30204:SF90">
    <property type="entry name" value="HTH-TYPE TRANSCRIPTIONAL ACTIVATOR MTA"/>
    <property type="match status" value="1"/>
</dbReference>
<gene>
    <name evidence="5" type="ORF">CBZ_29750</name>
</gene>
<name>A0A402DUT4_9CELL</name>
<dbReference type="PANTHER" id="PTHR30204">
    <property type="entry name" value="REDOX-CYCLING DRUG-SENSING TRANSCRIPTIONAL ACTIVATOR SOXR"/>
    <property type="match status" value="1"/>
</dbReference>
<feature type="domain" description="HTH merR-type" evidence="3">
    <location>
        <begin position="58"/>
        <end position="126"/>
    </location>
</feature>
<dbReference type="Proteomes" id="UP000289954">
    <property type="component" value="Unassembled WGS sequence"/>
</dbReference>
<dbReference type="Gene3D" id="3.30.720.110">
    <property type="match status" value="1"/>
</dbReference>
<dbReference type="PROSITE" id="PS51819">
    <property type="entry name" value="VOC"/>
    <property type="match status" value="1"/>
</dbReference>
<dbReference type="InterPro" id="IPR047057">
    <property type="entry name" value="MerR_fam"/>
</dbReference>
<evidence type="ECO:0000259" key="4">
    <source>
        <dbReference type="PROSITE" id="PS51819"/>
    </source>
</evidence>
<accession>A0A402DUT4</accession>
<dbReference type="EMBL" id="BIMR01000276">
    <property type="protein sequence ID" value="GCE77919.1"/>
    <property type="molecule type" value="Genomic_DNA"/>
</dbReference>
<organism evidence="5 6">
    <name type="scientific">Cellulomonas biazotea</name>
    <dbReference type="NCBI Taxonomy" id="1709"/>
    <lineage>
        <taxon>Bacteria</taxon>
        <taxon>Bacillati</taxon>
        <taxon>Actinomycetota</taxon>
        <taxon>Actinomycetes</taxon>
        <taxon>Micrococcales</taxon>
        <taxon>Cellulomonadaceae</taxon>
        <taxon>Cellulomonas</taxon>
    </lineage>
</organism>
<dbReference type="Gene3D" id="3.30.720.120">
    <property type="match status" value="1"/>
</dbReference>
<keyword evidence="6" id="KW-1185">Reference proteome</keyword>
<dbReference type="CDD" id="cd01106">
    <property type="entry name" value="HTH_TipAL-Mta"/>
    <property type="match status" value="1"/>
</dbReference>
<dbReference type="PROSITE" id="PS50937">
    <property type="entry name" value="HTH_MERR_2"/>
    <property type="match status" value="1"/>
</dbReference>
<dbReference type="GO" id="GO:0003677">
    <property type="term" value="F:DNA binding"/>
    <property type="evidence" value="ECO:0007669"/>
    <property type="project" value="UniProtKB-KW"/>
</dbReference>
<reference evidence="5 6" key="1">
    <citation type="submission" date="2019-01" db="EMBL/GenBank/DDBJ databases">
        <title>Draft genome sequence of Cellulomonas takizawaensis strain TKZ-21.</title>
        <authorList>
            <person name="Yamamura H."/>
            <person name="Hayashi T."/>
            <person name="Hamada M."/>
            <person name="Serisawa Y."/>
            <person name="Matsuyama K."/>
            <person name="Nakagawa Y."/>
            <person name="Otoguro M."/>
            <person name="Yanagida F."/>
            <person name="Hayakawa M."/>
        </authorList>
    </citation>
    <scope>NUCLEOTIDE SEQUENCE [LARGE SCALE GENOMIC DNA]</scope>
    <source>
        <strain evidence="5 6">NBRC12680</strain>
    </source>
</reference>
<protein>
    <recommendedName>
        <fullName evidence="7">MerR family transcriptional regulator</fullName>
    </recommendedName>
</protein>
<dbReference type="GO" id="GO:0003700">
    <property type="term" value="F:DNA-binding transcription factor activity"/>
    <property type="evidence" value="ECO:0007669"/>
    <property type="project" value="InterPro"/>
</dbReference>
<sequence>MGDPLAALTPVAGDVPGEVPGGGSDGVAGGVGGGVGGEATASAAGRDGPADLLGEGTAWRVGELADLSGLTVRTLHHYDDVGLLRPDRTDAGHRVYRRAHVERLYRISVLRRFGVSLEGIGAALDDPAWSLDGALRAHLVDLEEQVLRMGRLLHRLAAEPSAGGGDVDVCRRLLAVLDDTAVAPTEPLRRVAVLVYADLQAAHRHLVDVFGLDPGPLHRDAAGTVVHGEVRTADGVVMLHRVAPEWRLASPAALGAATGMLVVTVRDVDAHHAAVVARGGTVTYPPADQPYGVREYGALGPEGEPWSFWSPIPSGAEEASPEGGR</sequence>
<evidence type="ECO:0000313" key="6">
    <source>
        <dbReference type="Proteomes" id="UP000289954"/>
    </source>
</evidence>
<dbReference type="SUPFAM" id="SSF54593">
    <property type="entry name" value="Glyoxalase/Bleomycin resistance protein/Dihydroxybiphenyl dioxygenase"/>
    <property type="match status" value="1"/>
</dbReference>
<feature type="domain" description="VOC" evidence="4">
    <location>
        <begin position="187"/>
        <end position="311"/>
    </location>
</feature>
<dbReference type="Pfam" id="PF00903">
    <property type="entry name" value="Glyoxalase"/>
    <property type="match status" value="1"/>
</dbReference>
<dbReference type="InterPro" id="IPR037523">
    <property type="entry name" value="VOC_core"/>
</dbReference>
<dbReference type="AlphaFoldDB" id="A0A402DUT4"/>
<evidence type="ECO:0000256" key="1">
    <source>
        <dbReference type="ARBA" id="ARBA00023125"/>
    </source>
</evidence>
<keyword evidence="1" id="KW-0238">DNA-binding</keyword>
<dbReference type="PRINTS" id="PR00040">
    <property type="entry name" value="HTHMERR"/>
</dbReference>
<evidence type="ECO:0000256" key="2">
    <source>
        <dbReference type="SAM" id="MobiDB-lite"/>
    </source>
</evidence>
<feature type="region of interest" description="Disordered" evidence="2">
    <location>
        <begin position="1"/>
        <end position="48"/>
    </location>
</feature>
<dbReference type="InterPro" id="IPR000551">
    <property type="entry name" value="MerR-type_HTH_dom"/>
</dbReference>
<evidence type="ECO:0008006" key="7">
    <source>
        <dbReference type="Google" id="ProtNLM"/>
    </source>
</evidence>